<evidence type="ECO:0000256" key="9">
    <source>
        <dbReference type="ARBA" id="ARBA00022989"/>
    </source>
</evidence>
<dbReference type="Pfam" id="PF01435">
    <property type="entry name" value="Peptidase_M48"/>
    <property type="match status" value="1"/>
</dbReference>
<evidence type="ECO:0000256" key="1">
    <source>
        <dbReference type="ARBA" id="ARBA00001947"/>
    </source>
</evidence>
<evidence type="ECO:0000256" key="8">
    <source>
        <dbReference type="ARBA" id="ARBA00022833"/>
    </source>
</evidence>
<dbReference type="GO" id="GO:0046872">
    <property type="term" value="F:metal ion binding"/>
    <property type="evidence" value="ECO:0007669"/>
    <property type="project" value="UniProtKB-KW"/>
</dbReference>
<accession>A0A7W9KFN4</accession>
<evidence type="ECO:0000256" key="12">
    <source>
        <dbReference type="SAM" id="Phobius"/>
    </source>
</evidence>
<feature type="transmembrane region" description="Helical" evidence="12">
    <location>
        <begin position="527"/>
        <end position="545"/>
    </location>
</feature>
<keyword evidence="8" id="KW-0862">Zinc</keyword>
<evidence type="ECO:0000259" key="13">
    <source>
        <dbReference type="Pfam" id="PF01435"/>
    </source>
</evidence>
<keyword evidence="10" id="KW-0482">Metalloprotease</keyword>
<keyword evidence="5 12" id="KW-0812">Transmembrane</keyword>
<keyword evidence="9 12" id="KW-1133">Transmembrane helix</keyword>
<evidence type="ECO:0000256" key="10">
    <source>
        <dbReference type="ARBA" id="ARBA00023049"/>
    </source>
</evidence>
<reference evidence="14 15" key="1">
    <citation type="submission" date="2020-08" db="EMBL/GenBank/DDBJ databases">
        <title>Sequencing the genomes of 1000 actinobacteria strains.</title>
        <authorList>
            <person name="Klenk H.-P."/>
        </authorList>
    </citation>
    <scope>NUCLEOTIDE SEQUENCE [LARGE SCALE GENOMIC DNA]</scope>
    <source>
        <strain evidence="14 15">DSM 43851</strain>
    </source>
</reference>
<dbReference type="InterPro" id="IPR050083">
    <property type="entry name" value="HtpX_protease"/>
</dbReference>
<feature type="transmembrane region" description="Helical" evidence="12">
    <location>
        <begin position="53"/>
        <end position="72"/>
    </location>
</feature>
<evidence type="ECO:0000313" key="15">
    <source>
        <dbReference type="Proteomes" id="UP000585638"/>
    </source>
</evidence>
<keyword evidence="11 12" id="KW-0472">Membrane</keyword>
<keyword evidence="4 14" id="KW-0645">Protease</keyword>
<gene>
    <name evidence="14" type="ORF">BJ998_002469</name>
</gene>
<name>A0A7W9KFN4_9PSEU</name>
<keyword evidence="6" id="KW-0479">Metal-binding</keyword>
<evidence type="ECO:0000256" key="7">
    <source>
        <dbReference type="ARBA" id="ARBA00022801"/>
    </source>
</evidence>
<dbReference type="AlphaFoldDB" id="A0A7W9KFN4"/>
<comment type="caution">
    <text evidence="14">The sequence shown here is derived from an EMBL/GenBank/DDBJ whole genome shotgun (WGS) entry which is preliminary data.</text>
</comment>
<dbReference type="PANTHER" id="PTHR43221:SF1">
    <property type="entry name" value="PROTEASE HTPX"/>
    <property type="match status" value="1"/>
</dbReference>
<organism evidence="14 15">
    <name type="scientific">Kutzneria kofuensis</name>
    <dbReference type="NCBI Taxonomy" id="103725"/>
    <lineage>
        <taxon>Bacteria</taxon>
        <taxon>Bacillati</taxon>
        <taxon>Actinomycetota</taxon>
        <taxon>Actinomycetes</taxon>
        <taxon>Pseudonocardiales</taxon>
        <taxon>Pseudonocardiaceae</taxon>
        <taxon>Kutzneria</taxon>
    </lineage>
</organism>
<keyword evidence="15" id="KW-1185">Reference proteome</keyword>
<feature type="domain" description="Peptidase M48" evidence="13">
    <location>
        <begin position="91"/>
        <end position="320"/>
    </location>
</feature>
<keyword evidence="3" id="KW-1003">Cell membrane</keyword>
<evidence type="ECO:0000256" key="2">
    <source>
        <dbReference type="ARBA" id="ARBA00004651"/>
    </source>
</evidence>
<dbReference type="EMBL" id="JACHIR010000001">
    <property type="protein sequence ID" value="MBB5891273.1"/>
    <property type="molecule type" value="Genomic_DNA"/>
</dbReference>
<dbReference type="Proteomes" id="UP000585638">
    <property type="component" value="Unassembled WGS sequence"/>
</dbReference>
<dbReference type="PANTHER" id="PTHR43221">
    <property type="entry name" value="PROTEASE HTPX"/>
    <property type="match status" value="1"/>
</dbReference>
<evidence type="ECO:0000256" key="11">
    <source>
        <dbReference type="ARBA" id="ARBA00023136"/>
    </source>
</evidence>
<sequence>MITLRAVLAIVLLVGVYLLALVGVAVAGLLMVLAAQSTQDYVQGELTTFNFQIVLLLFGSVVTLVAVIGGLFRVGQAGSDTGSVLVDEEDAPELWTFVKQVAAEAGIRPPDELRLTGEVNASVSEDARLLGLLPGRRRLHLGLPLLATLSANELRALLGHEFGHYIGWHTRVGVVVHRGYLALDRLQNNLIEAGTAFRWGPAGLLSYAFAGYIRLYARISFAVRRRQEFEADAVAARIAGPRAVAQALRSLAAIDASWHAYVQNYLLRTAAAGYAPEDPLAMFVAMLSDAPVRAVDPGPEPRNPYASHPSTADRLARLAGMDVDVPTRLPEPTPSTWRYPRREVVEHLLPDREVETLPSAQWLDKAAHQAAPTASARTLLAAAGSGATLATVLDTLEAGEAARLAVRFDPDDRHRAMARLCEALHALVGHYLVEAGSAHWRLSWTGPSELVVSELRADGVHVLPFAELNGLVFEAVDHRSGVDRLRLHLASLRVDPRRPFASETEQSTSVVFDTEPLRRDRARRTRVIALYGAAVIAIVAVSVIADGSNEDPPRNITTVLPTYTAPTTHYRLPTSLFPYPTLPRPTFDISIIPAPPLLTPTNGNP</sequence>
<evidence type="ECO:0000256" key="4">
    <source>
        <dbReference type="ARBA" id="ARBA00022670"/>
    </source>
</evidence>
<keyword evidence="7" id="KW-0378">Hydrolase</keyword>
<comment type="cofactor">
    <cofactor evidence="1">
        <name>Zn(2+)</name>
        <dbReference type="ChEBI" id="CHEBI:29105"/>
    </cofactor>
</comment>
<proteinExistence type="predicted"/>
<dbReference type="RefSeq" id="WP_184861267.1">
    <property type="nucleotide sequence ID" value="NZ_BAAAWY010000031.1"/>
</dbReference>
<dbReference type="GO" id="GO:0006508">
    <property type="term" value="P:proteolysis"/>
    <property type="evidence" value="ECO:0007669"/>
    <property type="project" value="UniProtKB-KW"/>
</dbReference>
<evidence type="ECO:0000256" key="5">
    <source>
        <dbReference type="ARBA" id="ARBA00022692"/>
    </source>
</evidence>
<evidence type="ECO:0000313" key="14">
    <source>
        <dbReference type="EMBL" id="MBB5891273.1"/>
    </source>
</evidence>
<dbReference type="GO" id="GO:0004222">
    <property type="term" value="F:metalloendopeptidase activity"/>
    <property type="evidence" value="ECO:0007669"/>
    <property type="project" value="InterPro"/>
</dbReference>
<feature type="transmembrane region" description="Helical" evidence="12">
    <location>
        <begin position="7"/>
        <end position="33"/>
    </location>
</feature>
<protein>
    <submittedName>
        <fullName evidence="14">Zn-dependent protease with chaperone function</fullName>
    </submittedName>
</protein>
<comment type="subcellular location">
    <subcellularLocation>
        <location evidence="2">Cell membrane</location>
        <topology evidence="2">Multi-pass membrane protein</topology>
    </subcellularLocation>
</comment>
<dbReference type="CDD" id="cd07328">
    <property type="entry name" value="M48_Ste24p_like"/>
    <property type="match status" value="1"/>
</dbReference>
<dbReference type="Gene3D" id="3.30.2010.10">
    <property type="entry name" value="Metalloproteases ('zincins'), catalytic domain"/>
    <property type="match status" value="1"/>
</dbReference>
<dbReference type="GO" id="GO:0005886">
    <property type="term" value="C:plasma membrane"/>
    <property type="evidence" value="ECO:0007669"/>
    <property type="project" value="UniProtKB-SubCell"/>
</dbReference>
<evidence type="ECO:0000256" key="3">
    <source>
        <dbReference type="ARBA" id="ARBA00022475"/>
    </source>
</evidence>
<evidence type="ECO:0000256" key="6">
    <source>
        <dbReference type="ARBA" id="ARBA00022723"/>
    </source>
</evidence>
<dbReference type="InterPro" id="IPR001915">
    <property type="entry name" value="Peptidase_M48"/>
</dbReference>